<name>A0A167VQV5_9EURO</name>
<sequence length="290" mass="32535">MAESLVLDPGDENRSGLRGQVFEILKTVLQADTEPPPLRTIIDLQRLIQPTPGYPSQPPLTLGREFFLPFHAVAWQIPYEGPLQGRIIRILGALKNEYAVQKVEDGIVSFVWEAQHCLDEAFAETYDSIVYTTVPDLSVDEDIARRVNFHSYAARLMGAGLLGVDKYCIYAFADALEGQFSERSEPEHVEAATMVLDVEVRVAIVTEWIRHAAKAIYRRDFSVWGSIHGPLITWDEQGFSANRWSLWKSRLSMVEMNALLSEDIRVRAGQAVQTMNEVEAAAPNKTGQGF</sequence>
<dbReference type="InterPro" id="IPR022085">
    <property type="entry name" value="OpdG"/>
</dbReference>
<dbReference type="PANTHER" id="PTHR38797:SF4">
    <property type="entry name" value="NUCLEAR PORE COMPLEX PROTEIN NUP85"/>
    <property type="match status" value="1"/>
</dbReference>
<dbReference type="EMBL" id="AZGZ01000030">
    <property type="protein sequence ID" value="KZZ87878.1"/>
    <property type="molecule type" value="Genomic_DNA"/>
</dbReference>
<reference evidence="1 2" key="1">
    <citation type="journal article" date="2016" name="Genome Biol. Evol.">
        <title>Divergent and convergent evolution of fungal pathogenicity.</title>
        <authorList>
            <person name="Shang Y."/>
            <person name="Xiao G."/>
            <person name="Zheng P."/>
            <person name="Cen K."/>
            <person name="Zhan S."/>
            <person name="Wang C."/>
        </authorList>
    </citation>
    <scope>NUCLEOTIDE SEQUENCE [LARGE SCALE GENOMIC DNA]</scope>
    <source>
        <strain evidence="1 2">ARSEF 7405</strain>
    </source>
</reference>
<dbReference type="Proteomes" id="UP000242877">
    <property type="component" value="Unassembled WGS sequence"/>
</dbReference>
<proteinExistence type="predicted"/>
<keyword evidence="2" id="KW-1185">Reference proteome</keyword>
<comment type="caution">
    <text evidence="1">The sequence shown here is derived from an EMBL/GenBank/DDBJ whole genome shotgun (WGS) entry which is preliminary data.</text>
</comment>
<dbReference type="VEuPathDB" id="FungiDB:AAP_05362"/>
<dbReference type="PANTHER" id="PTHR38797">
    <property type="entry name" value="NUCLEAR PORE COMPLEX PROTEIN NUP85-RELATED"/>
    <property type="match status" value="1"/>
</dbReference>
<gene>
    <name evidence="1" type="ORF">AAP_05362</name>
</gene>
<organism evidence="1 2">
    <name type="scientific">Ascosphaera apis ARSEF 7405</name>
    <dbReference type="NCBI Taxonomy" id="392613"/>
    <lineage>
        <taxon>Eukaryota</taxon>
        <taxon>Fungi</taxon>
        <taxon>Dikarya</taxon>
        <taxon>Ascomycota</taxon>
        <taxon>Pezizomycotina</taxon>
        <taxon>Eurotiomycetes</taxon>
        <taxon>Eurotiomycetidae</taxon>
        <taxon>Onygenales</taxon>
        <taxon>Ascosphaeraceae</taxon>
        <taxon>Ascosphaera</taxon>
    </lineage>
</organism>
<protein>
    <submittedName>
        <fullName evidence="1">Uncharacterized protein</fullName>
    </submittedName>
</protein>
<dbReference type="OrthoDB" id="3350591at2759"/>
<accession>A0A167VQV5</accession>
<dbReference type="InterPro" id="IPR053204">
    <property type="entry name" value="Oxopyrrolidines_Biosynth-assoc"/>
</dbReference>
<evidence type="ECO:0000313" key="2">
    <source>
        <dbReference type="Proteomes" id="UP000242877"/>
    </source>
</evidence>
<dbReference type="Pfam" id="PF12311">
    <property type="entry name" value="DUF3632"/>
    <property type="match status" value="1"/>
</dbReference>
<evidence type="ECO:0000313" key="1">
    <source>
        <dbReference type="EMBL" id="KZZ87878.1"/>
    </source>
</evidence>
<dbReference type="AlphaFoldDB" id="A0A167VQV5"/>